<dbReference type="PANTHER" id="PTHR35339">
    <property type="entry name" value="LINALOOL DEHYDRATASE_ISOMERASE DOMAIN-CONTAINING PROTEIN"/>
    <property type="match status" value="1"/>
</dbReference>
<dbReference type="Pfam" id="PF10022">
    <property type="entry name" value="DUF2264"/>
    <property type="match status" value="1"/>
</dbReference>
<name>A0A1U9K7X5_9BACL</name>
<proteinExistence type="predicted"/>
<dbReference type="Proteomes" id="UP000188603">
    <property type="component" value="Chromosome"/>
</dbReference>
<dbReference type="InterPro" id="IPR049349">
    <property type="entry name" value="DUF2264_N"/>
</dbReference>
<evidence type="ECO:0000313" key="3">
    <source>
        <dbReference type="Proteomes" id="UP000188603"/>
    </source>
</evidence>
<gene>
    <name evidence="2" type="ORF">B0W44_10415</name>
</gene>
<dbReference type="KEGG" id="ntr:B0W44_10415"/>
<dbReference type="STRING" id="1471761.B0W44_10415"/>
<accession>A0A1U9K7X5</accession>
<dbReference type="EMBL" id="CP019699">
    <property type="protein sequence ID" value="AQS56120.1"/>
    <property type="molecule type" value="Genomic_DNA"/>
</dbReference>
<dbReference type="InterPro" id="IPR016624">
    <property type="entry name" value="UCP014753"/>
</dbReference>
<protein>
    <recommendedName>
        <fullName evidence="1">DUF2264 domain-containing protein</fullName>
    </recommendedName>
</protein>
<dbReference type="PIRSF" id="PIRSF014753">
    <property type="entry name" value="UCP014753"/>
    <property type="match status" value="1"/>
</dbReference>
<feature type="domain" description="DUF2264" evidence="1">
    <location>
        <begin position="7"/>
        <end position="365"/>
    </location>
</feature>
<dbReference type="OrthoDB" id="9813465at2"/>
<dbReference type="RefSeq" id="WP_077719980.1">
    <property type="nucleotide sequence ID" value="NZ_CP019699.1"/>
</dbReference>
<dbReference type="PANTHER" id="PTHR35339:SF3">
    <property type="entry name" value="DUF2264 DOMAIN-CONTAINING PROTEIN"/>
    <property type="match status" value="1"/>
</dbReference>
<dbReference type="AlphaFoldDB" id="A0A1U9K7X5"/>
<organism evidence="2 3">
    <name type="scientific">Novibacillus thermophilus</name>
    <dbReference type="NCBI Taxonomy" id="1471761"/>
    <lineage>
        <taxon>Bacteria</taxon>
        <taxon>Bacillati</taxon>
        <taxon>Bacillota</taxon>
        <taxon>Bacilli</taxon>
        <taxon>Bacillales</taxon>
        <taxon>Thermoactinomycetaceae</taxon>
        <taxon>Novibacillus</taxon>
    </lineage>
</organism>
<keyword evidence="3" id="KW-1185">Reference proteome</keyword>
<reference evidence="2 3" key="1">
    <citation type="journal article" date="2015" name="Int. J. Syst. Evol. Microbiol.">
        <title>Novibacillus thermophilus gen. nov., sp. nov., a Gram-staining-negative and moderately thermophilic member of the family Thermoactinomycetaceae.</title>
        <authorList>
            <person name="Yang G."/>
            <person name="Chen J."/>
            <person name="Zhou S."/>
        </authorList>
    </citation>
    <scope>NUCLEOTIDE SEQUENCE [LARGE SCALE GENOMIC DNA]</scope>
    <source>
        <strain evidence="2 3">SG-1</strain>
    </source>
</reference>
<sequence length="385" mass="44162">MEQTLTDRAYWIEAMCKIADPVLRALSERRLKRSMPVECREGTHRERFSHLEAMGRLLAGMAPWLEGGATEGDENRLREHYCTLARMAVDAGTDPESPDYMNFSEDFQPIVDSAYLSQAILRAPTELWEKLDDRVKQHVINALKKTRSRKPFFMNWLLFSAMTETTLYKVGVSDWDPMRIDYAIKQHDQWYVGDGLYSDGPDYHWDYYNSYVIHPMLVDILEHVGDEYDEWQARREPILERAQRYAAIQERLISPEGTFPPIGRSLAYRFGALQSLAQSALRDELPHTVSPAQVRSALTAVIRRSLEQPGTFTEEGWLTIGHCGQQPEIGEIYISTGSLYMCAAVFLPLGLPEAHPFWSDPPEDWTAKKAWSGRPFPIDRALEDA</sequence>
<evidence type="ECO:0000259" key="1">
    <source>
        <dbReference type="Pfam" id="PF10022"/>
    </source>
</evidence>
<evidence type="ECO:0000313" key="2">
    <source>
        <dbReference type="EMBL" id="AQS56120.1"/>
    </source>
</evidence>